<keyword evidence="1" id="KW-1133">Transmembrane helix</keyword>
<keyword evidence="1" id="KW-0812">Transmembrane</keyword>
<feature type="transmembrane region" description="Helical" evidence="1">
    <location>
        <begin position="12"/>
        <end position="31"/>
    </location>
</feature>
<protein>
    <submittedName>
        <fullName evidence="2">Uncharacterized protein</fullName>
    </submittedName>
</protein>
<keyword evidence="3" id="KW-1185">Reference proteome</keyword>
<organism evidence="2 3">
    <name type="scientific">Paraburkholderia bannensis</name>
    <dbReference type="NCBI Taxonomy" id="765414"/>
    <lineage>
        <taxon>Bacteria</taxon>
        <taxon>Pseudomonadati</taxon>
        <taxon>Pseudomonadota</taxon>
        <taxon>Betaproteobacteria</taxon>
        <taxon>Burkholderiales</taxon>
        <taxon>Burkholderiaceae</taxon>
        <taxon>Paraburkholderia</taxon>
    </lineage>
</organism>
<feature type="transmembrane region" description="Helical" evidence="1">
    <location>
        <begin position="195"/>
        <end position="219"/>
    </location>
</feature>
<dbReference type="EMBL" id="JACHBW010000009">
    <property type="protein sequence ID" value="MBB6103413.1"/>
    <property type="molecule type" value="Genomic_DNA"/>
</dbReference>
<keyword evidence="1" id="KW-0472">Membrane</keyword>
<sequence>MQTIGPLARAWVVWGVVAALVLGYYALWAIATEAPKAAVVLRPGAIAQLEVTSILGHAVGFEVRFHHEPTENREAELGRYRWLNGTPGKRIFPNPGEALKINISVNGGPPLRLEAMPAGAWSETEIARTLTPNHSVAFGEWQWPSPQSARLTVARGRNKISFEIADVGPSLVGERVTLVADPPLSFKSGQNDYRWLWYAWLLCPIGAVCLAITWLPLVWRTVNAIRGRAE</sequence>
<gene>
    <name evidence="2" type="ORF">F4827_003268</name>
</gene>
<accession>A0A7W9TXU6</accession>
<evidence type="ECO:0000256" key="1">
    <source>
        <dbReference type="SAM" id="Phobius"/>
    </source>
</evidence>
<dbReference type="AlphaFoldDB" id="A0A7W9TXU6"/>
<comment type="caution">
    <text evidence="2">The sequence shown here is derived from an EMBL/GenBank/DDBJ whole genome shotgun (WGS) entry which is preliminary data.</text>
</comment>
<reference evidence="2 3" key="1">
    <citation type="submission" date="2020-08" db="EMBL/GenBank/DDBJ databases">
        <title>Above-ground endophytic microbial communities from plants in different locations in the United States.</title>
        <authorList>
            <person name="Frank C."/>
        </authorList>
    </citation>
    <scope>NUCLEOTIDE SEQUENCE [LARGE SCALE GENOMIC DNA]</scope>
    <source>
        <strain evidence="2 3">WP4_2_2</strain>
    </source>
</reference>
<evidence type="ECO:0000313" key="3">
    <source>
        <dbReference type="Proteomes" id="UP000571554"/>
    </source>
</evidence>
<proteinExistence type="predicted"/>
<evidence type="ECO:0000313" key="2">
    <source>
        <dbReference type="EMBL" id="MBB6103413.1"/>
    </source>
</evidence>
<dbReference type="Proteomes" id="UP000571554">
    <property type="component" value="Unassembled WGS sequence"/>
</dbReference>
<name>A0A7W9TXU6_9BURK</name>